<comment type="caution">
    <text evidence="2">The sequence shown here is derived from an EMBL/GenBank/DDBJ whole genome shotgun (WGS) entry which is preliminary data.</text>
</comment>
<name>A0A937FF02_9CLOT</name>
<keyword evidence="1" id="KW-0812">Transmembrane</keyword>
<feature type="transmembrane region" description="Helical" evidence="1">
    <location>
        <begin position="47"/>
        <end position="67"/>
    </location>
</feature>
<dbReference type="InterPro" id="IPR019206">
    <property type="entry name" value="DUF2085_TM"/>
</dbReference>
<gene>
    <name evidence="2" type="ORF">JK634_09985</name>
</gene>
<accession>A0A937FF02</accession>
<dbReference type="AlphaFoldDB" id="A0A937FF02"/>
<protein>
    <submittedName>
        <fullName evidence="2">DUF2085 domain-containing protein</fullName>
    </submittedName>
</protein>
<keyword evidence="1" id="KW-0472">Membrane</keyword>
<reference evidence="2" key="1">
    <citation type="submission" date="2021-01" db="EMBL/GenBank/DDBJ databases">
        <title>Genome public.</title>
        <authorList>
            <person name="Liu C."/>
            <person name="Sun Q."/>
        </authorList>
    </citation>
    <scope>NUCLEOTIDE SEQUENCE</scope>
    <source>
        <strain evidence="2">YIM B02565</strain>
    </source>
</reference>
<evidence type="ECO:0000313" key="3">
    <source>
        <dbReference type="Proteomes" id="UP000623681"/>
    </source>
</evidence>
<keyword evidence="1" id="KW-1133">Transmembrane helix</keyword>
<keyword evidence="3" id="KW-1185">Reference proteome</keyword>
<proteinExistence type="predicted"/>
<sequence>MKFFSPTCHQRSDRSFFLGNYQFPLCARCTGMTLGYFISILSVIKIGAAPLAISIVFLGIMFLDWLIQTLKLIESTNIRRLFTGTLGGYAIICIISNIISYFSGLIFI</sequence>
<evidence type="ECO:0000313" key="2">
    <source>
        <dbReference type="EMBL" id="MBL4932134.1"/>
    </source>
</evidence>
<evidence type="ECO:0000256" key="1">
    <source>
        <dbReference type="SAM" id="Phobius"/>
    </source>
</evidence>
<feature type="transmembrane region" description="Helical" evidence="1">
    <location>
        <begin position="88"/>
        <end position="107"/>
    </location>
</feature>
<organism evidence="2 3">
    <name type="scientific">Clostridium paridis</name>
    <dbReference type="NCBI Taxonomy" id="2803863"/>
    <lineage>
        <taxon>Bacteria</taxon>
        <taxon>Bacillati</taxon>
        <taxon>Bacillota</taxon>
        <taxon>Clostridia</taxon>
        <taxon>Eubacteriales</taxon>
        <taxon>Clostridiaceae</taxon>
        <taxon>Clostridium</taxon>
    </lineage>
</organism>
<dbReference type="EMBL" id="JAESWA010000022">
    <property type="protein sequence ID" value="MBL4932134.1"/>
    <property type="molecule type" value="Genomic_DNA"/>
</dbReference>
<dbReference type="Proteomes" id="UP000623681">
    <property type="component" value="Unassembled WGS sequence"/>
</dbReference>
<dbReference type="Pfam" id="PF09858">
    <property type="entry name" value="DUF2085"/>
    <property type="match status" value="1"/>
</dbReference>